<dbReference type="PANTHER" id="PTHR37826:SF2">
    <property type="entry name" value="ZINC-RIBBON DOMAIN-CONTAINING PROTEIN"/>
    <property type="match status" value="1"/>
</dbReference>
<gene>
    <name evidence="3" type="ORF">EWM62_05220</name>
</gene>
<evidence type="ECO:0000259" key="2">
    <source>
        <dbReference type="Pfam" id="PF13421"/>
    </source>
</evidence>
<reference evidence="3 4" key="1">
    <citation type="submission" date="2019-02" db="EMBL/GenBank/DDBJ databases">
        <title>Bacterial novel species Mucilaginibacter sp. 17JY9-4 isolated from soil.</title>
        <authorList>
            <person name="Jung H.-Y."/>
        </authorList>
    </citation>
    <scope>NUCLEOTIDE SEQUENCE [LARGE SCALE GENOMIC DNA]</scope>
    <source>
        <strain evidence="3 4">17JY9-4</strain>
    </source>
</reference>
<comment type="caution">
    <text evidence="3">The sequence shown here is derived from an EMBL/GenBank/DDBJ whole genome shotgun (WGS) entry which is preliminary data.</text>
</comment>
<dbReference type="Pfam" id="PF13421">
    <property type="entry name" value="Band_7_1"/>
    <property type="match status" value="1"/>
</dbReference>
<dbReference type="RefSeq" id="WP_129875979.1">
    <property type="nucleotide sequence ID" value="NZ_SEWG01000002.1"/>
</dbReference>
<dbReference type="AlphaFoldDB" id="A0A4Q5LQJ7"/>
<evidence type="ECO:0000259" key="1">
    <source>
        <dbReference type="Pfam" id="PF09851"/>
    </source>
</evidence>
<dbReference type="SUPFAM" id="SSF117892">
    <property type="entry name" value="Band 7/SPFH domain"/>
    <property type="match status" value="1"/>
</dbReference>
<dbReference type="InterPro" id="IPR033880">
    <property type="entry name" value="SPFH_YdjI"/>
</dbReference>
<sequence length="328" mass="36649">MPQLTDVLEFLDNTGSVMVKRIPEFGPAEIKWGSQLTVRESQEVLFFKDGQVVDVFTSGRYMLETRNFPVITKWVTSFAYGPDSPFRAEVYFINKKLFTNLKWGTQEPILFSDRDLKMIRLRAFGNFTIQITDSRAFVNQIVGTMGIFSDNDIADYLKTVIVSKLAGVIGREAKSVMDLPAVYDTMSNDVKIALQTDFQNLGLSLHNLYIASISVPEEVQQMIDQRSGMSALGNMDEFMKYKMAMSIQDVAKNPNGQAGEIVSAGVGLGMGFMMPKMVQQAFNSTIAPISAEQQSPMDKLKDLKSLLDLGIINQAEFDQKKAQLLTLI</sequence>
<evidence type="ECO:0000313" key="3">
    <source>
        <dbReference type="EMBL" id="RYU91722.1"/>
    </source>
</evidence>
<dbReference type="Proteomes" id="UP000293331">
    <property type="component" value="Unassembled WGS sequence"/>
</dbReference>
<proteinExistence type="predicted"/>
<feature type="domain" description="SHOCT" evidence="1">
    <location>
        <begin position="298"/>
        <end position="325"/>
    </location>
</feature>
<accession>A0A4Q5LQJ7</accession>
<organism evidence="3 4">
    <name type="scientific">Mucilaginibacter terrigena</name>
    <dbReference type="NCBI Taxonomy" id="2492395"/>
    <lineage>
        <taxon>Bacteria</taxon>
        <taxon>Pseudomonadati</taxon>
        <taxon>Bacteroidota</taxon>
        <taxon>Sphingobacteriia</taxon>
        <taxon>Sphingobacteriales</taxon>
        <taxon>Sphingobacteriaceae</taxon>
        <taxon>Mucilaginibacter</taxon>
    </lineage>
</organism>
<evidence type="ECO:0000313" key="4">
    <source>
        <dbReference type="Proteomes" id="UP000293331"/>
    </source>
</evidence>
<protein>
    <submittedName>
        <fullName evidence="3">SPFH domain-containing protein</fullName>
    </submittedName>
</protein>
<dbReference type="OrthoDB" id="9764015at2"/>
<dbReference type="Gene3D" id="3.30.479.30">
    <property type="entry name" value="Band 7 domain"/>
    <property type="match status" value="1"/>
</dbReference>
<dbReference type="Pfam" id="PF09851">
    <property type="entry name" value="SHOCT"/>
    <property type="match status" value="1"/>
</dbReference>
<dbReference type="EMBL" id="SEWG01000002">
    <property type="protein sequence ID" value="RYU91722.1"/>
    <property type="molecule type" value="Genomic_DNA"/>
</dbReference>
<dbReference type="CDD" id="cd03408">
    <property type="entry name" value="SPFH_like_u1"/>
    <property type="match status" value="1"/>
</dbReference>
<name>A0A4Q5LQJ7_9SPHI</name>
<dbReference type="InterPro" id="IPR018649">
    <property type="entry name" value="SHOCT"/>
</dbReference>
<dbReference type="InterPro" id="IPR036013">
    <property type="entry name" value="Band_7/SPFH_dom_sf"/>
</dbReference>
<keyword evidence="4" id="KW-1185">Reference proteome</keyword>
<feature type="domain" description="SPFH" evidence="2">
    <location>
        <begin position="22"/>
        <end position="230"/>
    </location>
</feature>
<dbReference type="PANTHER" id="PTHR37826">
    <property type="entry name" value="FLOTILLIN BAND_7_5 DOMAIN PROTEIN"/>
    <property type="match status" value="1"/>
</dbReference>